<evidence type="ECO:0000256" key="2">
    <source>
        <dbReference type="ARBA" id="ARBA00023125"/>
    </source>
</evidence>
<dbReference type="SUPFAM" id="SSF46894">
    <property type="entry name" value="C-terminal effector domain of the bipartite response regulators"/>
    <property type="match status" value="1"/>
</dbReference>
<dbReference type="PANTHER" id="PTHR44688:SF16">
    <property type="entry name" value="DNA-BINDING TRANSCRIPTIONAL ACTIVATOR DEVR_DOSR"/>
    <property type="match status" value="1"/>
</dbReference>
<name>A0ABR8WNK7_9FLAO</name>
<dbReference type="EMBL" id="JACSPS010000003">
    <property type="protein sequence ID" value="MBD8018555.1"/>
    <property type="molecule type" value="Genomic_DNA"/>
</dbReference>
<dbReference type="PROSITE" id="PS50043">
    <property type="entry name" value="HTH_LUXR_2"/>
    <property type="match status" value="1"/>
</dbReference>
<comment type="caution">
    <text evidence="5">The sequence shown here is derived from an EMBL/GenBank/DDBJ whole genome shotgun (WGS) entry which is preliminary data.</text>
</comment>
<evidence type="ECO:0000313" key="6">
    <source>
        <dbReference type="Proteomes" id="UP000626242"/>
    </source>
</evidence>
<gene>
    <name evidence="5" type="ORF">H9628_08730</name>
</gene>
<sequence length="263" mass="30000">MAKNNISADVHVLTKVWKSEPELFDLDVPVAQTEPPLESVFADYFSLGPYYYYVLSLPGSTLSHHHKNILDMHGLEELPQTLSEIIDLIHPDDLQFVVEAEKMSYQKVREIGLSHVLNLKTSYCFRMRTGKDTYELFHHQAIHTLQSDDGSILQAVNIHTNIQHITGKNPYTVLITGVGGRTDFHQLQYKAIQHESAPDYCKLTARETEILLHIAHGHSAVEIAKMLHISEHTVKSHRKNIIDKMQVRNSRDLIRKAVELAII</sequence>
<dbReference type="Pfam" id="PF00196">
    <property type="entry name" value="GerE"/>
    <property type="match status" value="1"/>
</dbReference>
<dbReference type="PRINTS" id="PR00038">
    <property type="entry name" value="HTHLUXR"/>
</dbReference>
<dbReference type="InterPro" id="IPR000792">
    <property type="entry name" value="Tscrpt_reg_LuxR_C"/>
</dbReference>
<proteinExistence type="predicted"/>
<reference evidence="5 6" key="1">
    <citation type="submission" date="2020-08" db="EMBL/GenBank/DDBJ databases">
        <title>A Genomic Blueprint of the Chicken Gut Microbiome.</title>
        <authorList>
            <person name="Gilroy R."/>
            <person name="Ravi A."/>
            <person name="Getino M."/>
            <person name="Pursley I."/>
            <person name="Horton D.L."/>
            <person name="Alikhan N.-F."/>
            <person name="Baker D."/>
            <person name="Gharbi K."/>
            <person name="Hall N."/>
            <person name="Watson M."/>
            <person name="Adriaenssens E.M."/>
            <person name="Foster-Nyarko E."/>
            <person name="Jarju S."/>
            <person name="Secka A."/>
            <person name="Antonio M."/>
            <person name="Oren A."/>
            <person name="Chaudhuri R."/>
            <person name="La Ragione R.M."/>
            <person name="Hildebrand F."/>
            <person name="Pallen M.J."/>
        </authorList>
    </citation>
    <scope>NUCLEOTIDE SEQUENCE [LARGE SCALE GENOMIC DNA]</scope>
    <source>
        <strain evidence="5 6">Sa1CVA4</strain>
    </source>
</reference>
<feature type="domain" description="HTH luxR-type" evidence="4">
    <location>
        <begin position="194"/>
        <end position="261"/>
    </location>
</feature>
<dbReference type="InterPro" id="IPR036388">
    <property type="entry name" value="WH-like_DNA-bd_sf"/>
</dbReference>
<accession>A0ABR8WNK7</accession>
<dbReference type="PANTHER" id="PTHR44688">
    <property type="entry name" value="DNA-BINDING TRANSCRIPTIONAL ACTIVATOR DEVR_DOSR"/>
    <property type="match status" value="1"/>
</dbReference>
<dbReference type="SMART" id="SM00421">
    <property type="entry name" value="HTH_LUXR"/>
    <property type="match status" value="1"/>
</dbReference>
<keyword evidence="1" id="KW-0805">Transcription regulation</keyword>
<keyword evidence="6" id="KW-1185">Reference proteome</keyword>
<dbReference type="PROSITE" id="PS00622">
    <property type="entry name" value="HTH_LUXR_1"/>
    <property type="match status" value="1"/>
</dbReference>
<keyword evidence="2" id="KW-0238">DNA-binding</keyword>
<organism evidence="5 6">
    <name type="scientific">Kaistella pullorum</name>
    <dbReference type="NCBI Taxonomy" id="2763074"/>
    <lineage>
        <taxon>Bacteria</taxon>
        <taxon>Pseudomonadati</taxon>
        <taxon>Bacteroidota</taxon>
        <taxon>Flavobacteriia</taxon>
        <taxon>Flavobacteriales</taxon>
        <taxon>Weeksellaceae</taxon>
        <taxon>Chryseobacterium group</taxon>
        <taxon>Kaistella</taxon>
    </lineage>
</organism>
<protein>
    <submittedName>
        <fullName evidence="5">Helix-turn-helix transcriptional regulator</fullName>
    </submittedName>
</protein>
<dbReference type="RefSeq" id="WP_251833762.1">
    <property type="nucleotide sequence ID" value="NZ_JACSPS010000003.1"/>
</dbReference>
<dbReference type="Proteomes" id="UP000626242">
    <property type="component" value="Unassembled WGS sequence"/>
</dbReference>
<dbReference type="Gene3D" id="1.10.10.10">
    <property type="entry name" value="Winged helix-like DNA-binding domain superfamily/Winged helix DNA-binding domain"/>
    <property type="match status" value="1"/>
</dbReference>
<dbReference type="InterPro" id="IPR016032">
    <property type="entry name" value="Sig_transdc_resp-reg_C-effctor"/>
</dbReference>
<keyword evidence="3" id="KW-0804">Transcription</keyword>
<dbReference type="CDD" id="cd06170">
    <property type="entry name" value="LuxR_C_like"/>
    <property type="match status" value="1"/>
</dbReference>
<evidence type="ECO:0000259" key="4">
    <source>
        <dbReference type="PROSITE" id="PS50043"/>
    </source>
</evidence>
<evidence type="ECO:0000256" key="1">
    <source>
        <dbReference type="ARBA" id="ARBA00023015"/>
    </source>
</evidence>
<evidence type="ECO:0000313" key="5">
    <source>
        <dbReference type="EMBL" id="MBD8018555.1"/>
    </source>
</evidence>
<dbReference type="Gene3D" id="3.30.450.20">
    <property type="entry name" value="PAS domain"/>
    <property type="match status" value="1"/>
</dbReference>
<evidence type="ECO:0000256" key="3">
    <source>
        <dbReference type="ARBA" id="ARBA00023163"/>
    </source>
</evidence>